<evidence type="ECO:0000256" key="1">
    <source>
        <dbReference type="SAM" id="SignalP"/>
    </source>
</evidence>
<feature type="signal peptide" evidence="1">
    <location>
        <begin position="1"/>
        <end position="21"/>
    </location>
</feature>
<keyword evidence="1" id="KW-0732">Signal</keyword>
<sequence length="202" mass="21325">MKNGFLILLILLSAVIGSASAQRKPLTFGVKAGLNFSNANDFLGSVKDGSITGRTDFTGGILLELRPISVIGISGELLYSGQGYKAKGSYVGADFEQDVKLHYINIPIMAKFYLLPFLSVNAGVQYGINVGANVDVKGMSIKPEFKTSSFGIPVGASVKLGPLLVDARYTFGVSNISKDSALSVLRGDVKSSIFTVSLGVCF</sequence>
<reference evidence="3 4" key="1">
    <citation type="journal article" date="2015" name="Genome Announc.">
        <title>Complete Genome Sequence of the Novel Leech Symbiont Mucinivorans hirudinis M3T.</title>
        <authorList>
            <person name="Nelson M.C."/>
            <person name="Bomar L."/>
            <person name="Graf J."/>
        </authorList>
    </citation>
    <scope>NUCLEOTIDE SEQUENCE [LARGE SCALE GENOMIC DNA]</scope>
    <source>
        <strain evidence="4">M3</strain>
    </source>
</reference>
<dbReference type="EMBL" id="HG934468">
    <property type="protein sequence ID" value="CDN32219.1"/>
    <property type="molecule type" value="Genomic_DNA"/>
</dbReference>
<organism evidence="3 4">
    <name type="scientific">Mucinivorans hirudinis</name>
    <dbReference type="NCBI Taxonomy" id="1433126"/>
    <lineage>
        <taxon>Bacteria</taxon>
        <taxon>Pseudomonadati</taxon>
        <taxon>Bacteroidota</taxon>
        <taxon>Bacteroidia</taxon>
        <taxon>Bacteroidales</taxon>
        <taxon>Rikenellaceae</taxon>
        <taxon>Mucinivorans</taxon>
    </lineage>
</organism>
<evidence type="ECO:0000313" key="3">
    <source>
        <dbReference type="EMBL" id="CDN32219.1"/>
    </source>
</evidence>
<proteinExistence type="predicted"/>
<evidence type="ECO:0000313" key="4">
    <source>
        <dbReference type="Proteomes" id="UP000027616"/>
    </source>
</evidence>
<name>A0A060RDY5_9BACT</name>
<feature type="chain" id="PRO_5001590853" description="Outer membrane protein beta-barrel domain-containing protein" evidence="1">
    <location>
        <begin position="22"/>
        <end position="202"/>
    </location>
</feature>
<dbReference type="AlphaFoldDB" id="A0A060RDY5"/>
<protein>
    <recommendedName>
        <fullName evidence="2">Outer membrane protein beta-barrel domain-containing protein</fullName>
    </recommendedName>
</protein>
<dbReference type="STRING" id="1433126.BN938_2146"/>
<evidence type="ECO:0000259" key="2">
    <source>
        <dbReference type="Pfam" id="PF13568"/>
    </source>
</evidence>
<gene>
    <name evidence="3" type="ORF">BN938_2146</name>
</gene>
<dbReference type="KEGG" id="rbc:BN938_2146"/>
<dbReference type="InterPro" id="IPR025665">
    <property type="entry name" value="Beta-barrel_OMP_2"/>
</dbReference>
<feature type="domain" description="Outer membrane protein beta-barrel" evidence="2">
    <location>
        <begin position="21"/>
        <end position="176"/>
    </location>
</feature>
<dbReference type="Pfam" id="PF13568">
    <property type="entry name" value="OMP_b-brl_2"/>
    <property type="match status" value="1"/>
</dbReference>
<keyword evidence="4" id="KW-1185">Reference proteome</keyword>
<dbReference type="OrthoDB" id="947434at2"/>
<accession>A0A060RDY5</accession>
<dbReference type="HOGENOM" id="CLU_082049_0_0_10"/>
<dbReference type="Proteomes" id="UP000027616">
    <property type="component" value="Chromosome I"/>
</dbReference>
<dbReference type="eggNOG" id="COG3637">
    <property type="taxonomic scope" value="Bacteria"/>
</dbReference>